<sequence>MDFKEAMRQRHMVRRYTDRPLSAEIVKELDGYIGRMNRSYGLSVELKTEDSSAFHAVIKLVLAKGVRNFFIMAGKDAPDLDERLGYCGAGLMLYAQILGLNTWWVGGTFSRKRMAEISHGNRVVGVVAVGYGQTQGVPHKTKKPEQVGSYSGEEPEWFRRGIDAALLAPTALAKQAFMIKGSGKKVSIQCENGIFSGVDTGLVKYHFELGAGKENFEWV</sequence>
<gene>
    <name evidence="2" type="ORF">EBB54_06950</name>
</gene>
<reference evidence="2" key="1">
    <citation type="submission" date="2018-10" db="EMBL/GenBank/DDBJ databases">
        <title>Schaedlerella arabinophila gen. nov. sp. nov., isolated from the mouse intestinal tract and comparative analysis with the genome of the closely related altered Schaedler flora strain ASF502.</title>
        <authorList>
            <person name="Miyake S."/>
            <person name="Soh M."/>
            <person name="Seedorf H."/>
        </authorList>
    </citation>
    <scope>NUCLEOTIDE SEQUENCE [LARGE SCALE GENOMIC DNA]</scope>
    <source>
        <strain evidence="2">DSM 106076</strain>
    </source>
</reference>
<name>A0A426DED8_9FIRM</name>
<dbReference type="GO" id="GO:0016491">
    <property type="term" value="F:oxidoreductase activity"/>
    <property type="evidence" value="ECO:0007669"/>
    <property type="project" value="InterPro"/>
</dbReference>
<accession>A0A426DED8</accession>
<dbReference type="Gene3D" id="3.40.109.10">
    <property type="entry name" value="NADH Oxidase"/>
    <property type="match status" value="1"/>
</dbReference>
<comment type="caution">
    <text evidence="2">The sequence shown here is derived from an EMBL/GenBank/DDBJ whole genome shotgun (WGS) entry which is preliminary data.</text>
</comment>
<dbReference type="InterPro" id="IPR029478">
    <property type="entry name" value="TM1586_NiRdase"/>
</dbReference>
<evidence type="ECO:0000313" key="3">
    <source>
        <dbReference type="Proteomes" id="UP000274920"/>
    </source>
</evidence>
<evidence type="ECO:0000313" key="2">
    <source>
        <dbReference type="EMBL" id="RRK31136.1"/>
    </source>
</evidence>
<feature type="domain" description="Putative nitroreductase TM1586" evidence="1">
    <location>
        <begin position="3"/>
        <end position="211"/>
    </location>
</feature>
<dbReference type="SUPFAM" id="SSF55469">
    <property type="entry name" value="FMN-dependent nitroreductase-like"/>
    <property type="match status" value="1"/>
</dbReference>
<dbReference type="RefSeq" id="WP_125126872.1">
    <property type="nucleotide sequence ID" value="NZ_RHJS01000002.1"/>
</dbReference>
<organism evidence="2 3">
    <name type="scientific">Schaedlerella arabinosiphila</name>
    <dbReference type="NCBI Taxonomy" id="2044587"/>
    <lineage>
        <taxon>Bacteria</taxon>
        <taxon>Bacillati</taxon>
        <taxon>Bacillota</taxon>
        <taxon>Clostridia</taxon>
        <taxon>Lachnospirales</taxon>
        <taxon>Lachnospiraceae</taxon>
        <taxon>Schaedlerella</taxon>
    </lineage>
</organism>
<dbReference type="Proteomes" id="UP000274920">
    <property type="component" value="Unassembled WGS sequence"/>
</dbReference>
<dbReference type="EMBL" id="RHJS01000002">
    <property type="protein sequence ID" value="RRK31136.1"/>
    <property type="molecule type" value="Genomic_DNA"/>
</dbReference>
<dbReference type="Pfam" id="PF14512">
    <property type="entry name" value="TM1586_NiRdase"/>
    <property type="match status" value="1"/>
</dbReference>
<protein>
    <submittedName>
        <fullName evidence="2">Nitroreductase</fullName>
    </submittedName>
</protein>
<dbReference type="AlphaFoldDB" id="A0A426DED8"/>
<dbReference type="InterPro" id="IPR000415">
    <property type="entry name" value="Nitroreductase-like"/>
</dbReference>
<evidence type="ECO:0000259" key="1">
    <source>
        <dbReference type="Pfam" id="PF14512"/>
    </source>
</evidence>
<proteinExistence type="predicted"/>
<keyword evidence="3" id="KW-1185">Reference proteome</keyword>